<comment type="caution">
    <text evidence="2">The sequence shown here is derived from an EMBL/GenBank/DDBJ whole genome shotgun (WGS) entry which is preliminary data.</text>
</comment>
<keyword evidence="3" id="KW-1185">Reference proteome</keyword>
<reference evidence="2" key="2">
    <citation type="submission" date="2022-01" db="EMBL/GenBank/DDBJ databases">
        <authorList>
            <person name="Yamashiro T."/>
            <person name="Shiraishi A."/>
            <person name="Satake H."/>
            <person name="Nakayama K."/>
        </authorList>
    </citation>
    <scope>NUCLEOTIDE SEQUENCE</scope>
</reference>
<organism evidence="2 3">
    <name type="scientific">Tanacetum coccineum</name>
    <dbReference type="NCBI Taxonomy" id="301880"/>
    <lineage>
        <taxon>Eukaryota</taxon>
        <taxon>Viridiplantae</taxon>
        <taxon>Streptophyta</taxon>
        <taxon>Embryophyta</taxon>
        <taxon>Tracheophyta</taxon>
        <taxon>Spermatophyta</taxon>
        <taxon>Magnoliopsida</taxon>
        <taxon>eudicotyledons</taxon>
        <taxon>Gunneridae</taxon>
        <taxon>Pentapetalae</taxon>
        <taxon>asterids</taxon>
        <taxon>campanulids</taxon>
        <taxon>Asterales</taxon>
        <taxon>Asteraceae</taxon>
        <taxon>Asteroideae</taxon>
        <taxon>Anthemideae</taxon>
        <taxon>Anthemidinae</taxon>
        <taxon>Tanacetum</taxon>
    </lineage>
</organism>
<gene>
    <name evidence="2" type="ORF">Tco_0941449</name>
</gene>
<dbReference type="Proteomes" id="UP001151760">
    <property type="component" value="Unassembled WGS sequence"/>
</dbReference>
<evidence type="ECO:0000313" key="3">
    <source>
        <dbReference type="Proteomes" id="UP001151760"/>
    </source>
</evidence>
<protein>
    <submittedName>
        <fullName evidence="2">Uncharacterized protein</fullName>
    </submittedName>
</protein>
<evidence type="ECO:0000313" key="2">
    <source>
        <dbReference type="EMBL" id="GJT41584.1"/>
    </source>
</evidence>
<name>A0ABQ5DRU1_9ASTR</name>
<sequence length="225" mass="25013">MVCVIKHILNPKRKDTQVPQPSGPTEDVADEAIHKELGDNLVRAATTASSLEVEQDSGGSRTHRLKRIRKVGVIARVESSSDEENLGDDASKQGRRINDIDADEDISLNENFVKEVVDAAQVSTAAITITITTEEITLAQALADLKSTKPKAKGIAFREPEPEKPLKKKDQLKYDEEIALKLQVKIDEEERIARTKEENIDEANIALTEEWDDIQAKIKDDHELA</sequence>
<evidence type="ECO:0000256" key="1">
    <source>
        <dbReference type="SAM" id="Coils"/>
    </source>
</evidence>
<keyword evidence="1" id="KW-0175">Coiled coil</keyword>
<dbReference type="EMBL" id="BQNB010015574">
    <property type="protein sequence ID" value="GJT41584.1"/>
    <property type="molecule type" value="Genomic_DNA"/>
</dbReference>
<feature type="coiled-coil region" evidence="1">
    <location>
        <begin position="179"/>
        <end position="206"/>
    </location>
</feature>
<proteinExistence type="predicted"/>
<reference evidence="2" key="1">
    <citation type="journal article" date="2022" name="Int. J. Mol. Sci.">
        <title>Draft Genome of Tanacetum Coccineum: Genomic Comparison of Closely Related Tanacetum-Family Plants.</title>
        <authorList>
            <person name="Yamashiro T."/>
            <person name="Shiraishi A."/>
            <person name="Nakayama K."/>
            <person name="Satake H."/>
        </authorList>
    </citation>
    <scope>NUCLEOTIDE SEQUENCE</scope>
</reference>
<accession>A0ABQ5DRU1</accession>